<gene>
    <name evidence="1" type="ORF">FHS03_005079</name>
</gene>
<proteinExistence type="predicted"/>
<dbReference type="SUPFAM" id="SSF54637">
    <property type="entry name" value="Thioesterase/thiol ester dehydrase-isomerase"/>
    <property type="match status" value="1"/>
</dbReference>
<reference evidence="1 2" key="1">
    <citation type="submission" date="2020-08" db="EMBL/GenBank/DDBJ databases">
        <title>Genomic Encyclopedia of Type Strains, Phase III (KMG-III): the genomes of soil and plant-associated and newly described type strains.</title>
        <authorList>
            <person name="Whitman W."/>
        </authorList>
    </citation>
    <scope>NUCLEOTIDE SEQUENCE [LARGE SCALE GENOMIC DNA]</scope>
    <source>
        <strain evidence="1 2">CECT 8897</strain>
    </source>
</reference>
<keyword evidence="2" id="KW-1185">Reference proteome</keyword>
<dbReference type="CDD" id="cd00586">
    <property type="entry name" value="4HBT"/>
    <property type="match status" value="1"/>
</dbReference>
<dbReference type="RefSeq" id="WP_183443655.1">
    <property type="nucleotide sequence ID" value="NZ_JACHXD010000022.1"/>
</dbReference>
<dbReference type="Proteomes" id="UP000541535">
    <property type="component" value="Unassembled WGS sequence"/>
</dbReference>
<dbReference type="Pfam" id="PF13279">
    <property type="entry name" value="4HBT_2"/>
    <property type="match status" value="1"/>
</dbReference>
<dbReference type="EMBL" id="JACHXD010000022">
    <property type="protein sequence ID" value="MBB3121984.1"/>
    <property type="molecule type" value="Genomic_DNA"/>
</dbReference>
<protein>
    <submittedName>
        <fullName evidence="1">Acyl-CoA thioesterase FadM</fullName>
    </submittedName>
</protein>
<dbReference type="InterPro" id="IPR029069">
    <property type="entry name" value="HotDog_dom_sf"/>
</dbReference>
<sequence length="148" mass="17490">MFMYAAVANDANTDAELTFHHQISVYLKDSNAYGNTYFARYFEWQGICREKWFFECVARDMLQKEGVFITKRAEQDYLQETFPFQDVRCEVNTYAVRRCSFWLEFRFYANSMPVAVGRQQIVFAGHDKQIAALPERALKRIKAYELST</sequence>
<dbReference type="Gene3D" id="3.10.129.10">
    <property type="entry name" value="Hotdog Thioesterase"/>
    <property type="match status" value="1"/>
</dbReference>
<organism evidence="1 2">
    <name type="scientific">Pseudoduganella violacea</name>
    <dbReference type="NCBI Taxonomy" id="1715466"/>
    <lineage>
        <taxon>Bacteria</taxon>
        <taxon>Pseudomonadati</taxon>
        <taxon>Pseudomonadota</taxon>
        <taxon>Betaproteobacteria</taxon>
        <taxon>Burkholderiales</taxon>
        <taxon>Oxalobacteraceae</taxon>
        <taxon>Telluria group</taxon>
        <taxon>Pseudoduganella</taxon>
    </lineage>
</organism>
<accession>A0A7W5FWL4</accession>
<evidence type="ECO:0000313" key="1">
    <source>
        <dbReference type="EMBL" id="MBB3121984.1"/>
    </source>
</evidence>
<dbReference type="AlphaFoldDB" id="A0A7W5FWL4"/>
<evidence type="ECO:0000313" key="2">
    <source>
        <dbReference type="Proteomes" id="UP000541535"/>
    </source>
</evidence>
<comment type="caution">
    <text evidence="1">The sequence shown here is derived from an EMBL/GenBank/DDBJ whole genome shotgun (WGS) entry which is preliminary data.</text>
</comment>
<name>A0A7W5FWL4_9BURK</name>